<dbReference type="Gramene" id="TRITD4Bv1G133570.3">
    <property type="protein sequence ID" value="TRITD4Bv1G133570.3"/>
    <property type="gene ID" value="TRITD4Bv1G133570"/>
</dbReference>
<feature type="region of interest" description="Disordered" evidence="1">
    <location>
        <begin position="233"/>
        <end position="264"/>
    </location>
</feature>
<evidence type="ECO:0000259" key="2">
    <source>
        <dbReference type="Pfam" id="PF03101"/>
    </source>
</evidence>
<name>A0A9R0T7Q3_TRITD</name>
<feature type="compositionally biased region" description="Basic and acidic residues" evidence="1">
    <location>
        <begin position="612"/>
        <end position="622"/>
    </location>
</feature>
<feature type="region of interest" description="Disordered" evidence="1">
    <location>
        <begin position="559"/>
        <end position="622"/>
    </location>
</feature>
<evidence type="ECO:0000256" key="1">
    <source>
        <dbReference type="SAM" id="MobiDB-lite"/>
    </source>
</evidence>
<keyword evidence="4" id="KW-1185">Reference proteome</keyword>
<dbReference type="Proteomes" id="UP000324705">
    <property type="component" value="Chromosome 4B"/>
</dbReference>
<accession>A0A9R0T7Q3</accession>
<feature type="domain" description="FAR1" evidence="2">
    <location>
        <begin position="144"/>
        <end position="236"/>
    </location>
</feature>
<feature type="compositionally biased region" description="Polar residues" evidence="1">
    <location>
        <begin position="234"/>
        <end position="252"/>
    </location>
</feature>
<organism evidence="3 4">
    <name type="scientific">Triticum turgidum subsp. durum</name>
    <name type="common">Durum wheat</name>
    <name type="synonym">Triticum durum</name>
    <dbReference type="NCBI Taxonomy" id="4567"/>
    <lineage>
        <taxon>Eukaryota</taxon>
        <taxon>Viridiplantae</taxon>
        <taxon>Streptophyta</taxon>
        <taxon>Embryophyta</taxon>
        <taxon>Tracheophyta</taxon>
        <taxon>Spermatophyta</taxon>
        <taxon>Magnoliopsida</taxon>
        <taxon>Liliopsida</taxon>
        <taxon>Poales</taxon>
        <taxon>Poaceae</taxon>
        <taxon>BOP clade</taxon>
        <taxon>Pooideae</taxon>
        <taxon>Triticodae</taxon>
        <taxon>Triticeae</taxon>
        <taxon>Triticinae</taxon>
        <taxon>Triticum</taxon>
    </lineage>
</organism>
<evidence type="ECO:0000313" key="4">
    <source>
        <dbReference type="Proteomes" id="UP000324705"/>
    </source>
</evidence>
<dbReference type="AlphaFoldDB" id="A0A9R0T7Q3"/>
<evidence type="ECO:0000313" key="3">
    <source>
        <dbReference type="EMBL" id="VAI07602.1"/>
    </source>
</evidence>
<feature type="domain" description="FAR1" evidence="2">
    <location>
        <begin position="39"/>
        <end position="108"/>
    </location>
</feature>
<dbReference type="EMBL" id="LT934118">
    <property type="protein sequence ID" value="VAI07602.1"/>
    <property type="molecule type" value="Genomic_DNA"/>
</dbReference>
<proteinExistence type="predicted"/>
<dbReference type="PANTHER" id="PTHR46328:SF42">
    <property type="entry name" value="PROTEIN FAR1-RELATED SEQUENCE 5-LIKE ISOFORM X1"/>
    <property type="match status" value="1"/>
</dbReference>
<feature type="compositionally biased region" description="Basic and acidic residues" evidence="1">
    <location>
        <begin position="15"/>
        <end position="26"/>
    </location>
</feature>
<protein>
    <recommendedName>
        <fullName evidence="2">FAR1 domain-containing protein</fullName>
    </recommendedName>
</protein>
<feature type="compositionally biased region" description="Basic and acidic residues" evidence="1">
    <location>
        <begin position="585"/>
        <end position="597"/>
    </location>
</feature>
<dbReference type="PANTHER" id="PTHR46328">
    <property type="entry name" value="FAR-RED IMPAIRED RESPONSIVE (FAR1) FAMILY PROTEIN-RELATED"/>
    <property type="match status" value="1"/>
</dbReference>
<dbReference type="Pfam" id="PF03101">
    <property type="entry name" value="FAR1"/>
    <property type="match status" value="2"/>
</dbReference>
<gene>
    <name evidence="3" type="ORF">TRITD_4Bv1G133570</name>
</gene>
<reference evidence="3 4" key="1">
    <citation type="submission" date="2017-09" db="EMBL/GenBank/DDBJ databases">
        <authorList>
            <consortium name="International Durum Wheat Genome Sequencing Consortium (IDWGSC)"/>
            <person name="Milanesi L."/>
        </authorList>
    </citation>
    <scope>NUCLEOTIDE SEQUENCE [LARGE SCALE GENOMIC DNA]</scope>
    <source>
        <strain evidence="4">cv. Svevo</strain>
    </source>
</reference>
<sequence>MEISSNEPSEVENIIGHEDDTELTPREGMEFESEDAAREFYSLYARHAGFRIRISRYTRSRRDNSIISRRIVCSKEGFHETRNCEGLHPDQKQQERTVPPRKLDIRSAHQDLNPIEKPHSTEVNPVDEPVEGMEFDSEEAAKLFYINYARLNGFRARISRYCRSRRDNSIISRQIVCSKEGFREVRAKKEITDEGKTKRPRMITRVGCKAMIVVKKMNSGKWMVSKFEKEHNHSLLSSKQAPSTSNITSGENAESAAKSSDPDEAKVEEYSAGIQCNSTDSLTVLYNKLCQEAIKFAKEGSVTEEIYHVAMSALKEAAEKVAQVKSCHPIMPHRGVSGSESKHKVVQMKTMSASQCSDVAKQKTIPSQLTMFQESTSKLMFIPTNLLTDSGLANSDNNHPSSCAFTSSGRQGRHGSECSYLHAENRKEGCPEKYQPSSSTFEWEQFYLFKKEERNGQYKLLAAPIEAVPISYRPAEPIRQPKRSFCNLGPLPGVMSELTRREKGPHPLVHATALACGARVVPVEEAASLIKAIESKIRSGGAKIARLPSSRLTRLVPEAVSMSSSSEDGEENDHSEPPAVNVEGYCHDDQISEEMKLQGEASELETDSENCSGHENHDTADC</sequence>
<dbReference type="InterPro" id="IPR004330">
    <property type="entry name" value="FAR1_DNA_bnd_dom"/>
</dbReference>
<feature type="region of interest" description="Disordered" evidence="1">
    <location>
        <begin position="1"/>
        <end position="26"/>
    </location>
</feature>